<dbReference type="InterPro" id="IPR013249">
    <property type="entry name" value="RNA_pol_sigma70_r4_t2"/>
</dbReference>
<dbReference type="Proteomes" id="UP000198534">
    <property type="component" value="Unassembled WGS sequence"/>
</dbReference>
<gene>
    <name evidence="2" type="ORF">SAMN05444487_11843</name>
</gene>
<dbReference type="RefSeq" id="WP_091742634.1">
    <property type="nucleotide sequence ID" value="NZ_FNNQ01000018.1"/>
</dbReference>
<reference evidence="2 3" key="1">
    <citation type="submission" date="2016-10" db="EMBL/GenBank/DDBJ databases">
        <authorList>
            <person name="de Groot N.N."/>
        </authorList>
    </citation>
    <scope>NUCLEOTIDE SEQUENCE [LARGE SCALE GENOMIC DNA]</scope>
    <source>
        <strain evidence="2 3">DSM 45610</strain>
    </source>
</reference>
<evidence type="ECO:0000259" key="1">
    <source>
        <dbReference type="Pfam" id="PF08281"/>
    </source>
</evidence>
<sequence length="188" mass="22071">MEDLIQQYKDSMKRVREAKRAVPKREDRSEEERMWLSTLNRCESNLRYALDWLQTGREPGSRRGIERLAAYQRERGFDPMLLDDYLYSLDEGDRLSSSRQYDPFFMMDQPRHNKITQSDKERIEEGLSGLTDLERDVYLMARGRCLSREQIASLLGVTKGTINKMLIRADEKVAHRSQTSLFCLPNAN</sequence>
<evidence type="ECO:0000313" key="3">
    <source>
        <dbReference type="Proteomes" id="UP000198534"/>
    </source>
</evidence>
<name>A0A1H3BWE3_9BACL</name>
<dbReference type="GO" id="GO:0016987">
    <property type="term" value="F:sigma factor activity"/>
    <property type="evidence" value="ECO:0007669"/>
    <property type="project" value="InterPro"/>
</dbReference>
<proteinExistence type="predicted"/>
<evidence type="ECO:0000313" key="2">
    <source>
        <dbReference type="EMBL" id="SDX45694.1"/>
    </source>
</evidence>
<dbReference type="Pfam" id="PF08281">
    <property type="entry name" value="Sigma70_r4_2"/>
    <property type="match status" value="1"/>
</dbReference>
<dbReference type="CDD" id="cd06171">
    <property type="entry name" value="Sigma70_r4"/>
    <property type="match status" value="1"/>
</dbReference>
<dbReference type="OrthoDB" id="2083683at2"/>
<dbReference type="Gene3D" id="1.10.10.10">
    <property type="entry name" value="Winged helix-like DNA-binding domain superfamily/Winged helix DNA-binding domain"/>
    <property type="match status" value="1"/>
</dbReference>
<dbReference type="AlphaFoldDB" id="A0A1H3BWE3"/>
<protein>
    <submittedName>
        <fullName evidence="2">RNA polymerase sigma-70 factor, ECF subfamily</fullName>
    </submittedName>
</protein>
<dbReference type="STRING" id="1048340.SAMN05444487_11843"/>
<feature type="domain" description="RNA polymerase sigma factor 70 region 4 type 2" evidence="1">
    <location>
        <begin position="121"/>
        <end position="169"/>
    </location>
</feature>
<dbReference type="SUPFAM" id="SSF88659">
    <property type="entry name" value="Sigma3 and sigma4 domains of RNA polymerase sigma factors"/>
    <property type="match status" value="1"/>
</dbReference>
<dbReference type="NCBIfam" id="NF005385">
    <property type="entry name" value="PRK06930.1"/>
    <property type="match status" value="1"/>
</dbReference>
<dbReference type="InterPro" id="IPR013324">
    <property type="entry name" value="RNA_pol_sigma_r3/r4-like"/>
</dbReference>
<organism evidence="2 3">
    <name type="scientific">Marininema mesophilum</name>
    <dbReference type="NCBI Taxonomy" id="1048340"/>
    <lineage>
        <taxon>Bacteria</taxon>
        <taxon>Bacillati</taxon>
        <taxon>Bacillota</taxon>
        <taxon>Bacilli</taxon>
        <taxon>Bacillales</taxon>
        <taxon>Thermoactinomycetaceae</taxon>
        <taxon>Marininema</taxon>
    </lineage>
</organism>
<dbReference type="GO" id="GO:0006352">
    <property type="term" value="P:DNA-templated transcription initiation"/>
    <property type="evidence" value="ECO:0007669"/>
    <property type="project" value="InterPro"/>
</dbReference>
<accession>A0A1H3BWE3</accession>
<keyword evidence="3" id="KW-1185">Reference proteome</keyword>
<dbReference type="EMBL" id="FNNQ01000018">
    <property type="protein sequence ID" value="SDX45694.1"/>
    <property type="molecule type" value="Genomic_DNA"/>
</dbReference>
<dbReference type="InterPro" id="IPR036388">
    <property type="entry name" value="WH-like_DNA-bd_sf"/>
</dbReference>
<dbReference type="GO" id="GO:0003677">
    <property type="term" value="F:DNA binding"/>
    <property type="evidence" value="ECO:0007669"/>
    <property type="project" value="InterPro"/>
</dbReference>